<dbReference type="InterPro" id="IPR029063">
    <property type="entry name" value="SAM-dependent_MTases_sf"/>
</dbReference>
<feature type="domain" description="Methyltransferase" evidence="4">
    <location>
        <begin position="43"/>
        <end position="165"/>
    </location>
</feature>
<evidence type="ECO:0000313" key="5">
    <source>
        <dbReference type="EMBL" id="KAJ8904803.1"/>
    </source>
</evidence>
<evidence type="ECO:0000259" key="4">
    <source>
        <dbReference type="Pfam" id="PF13847"/>
    </source>
</evidence>
<gene>
    <name evidence="5" type="ORF">NDN08_001318</name>
</gene>
<dbReference type="EMBL" id="JAMWBK010000005">
    <property type="protein sequence ID" value="KAJ8904803.1"/>
    <property type="molecule type" value="Genomic_DNA"/>
</dbReference>
<name>A0AAV8UQM2_9RHOD</name>
<evidence type="ECO:0000313" key="6">
    <source>
        <dbReference type="Proteomes" id="UP001157974"/>
    </source>
</evidence>
<comment type="caution">
    <text evidence="5">The sequence shown here is derived from an EMBL/GenBank/DDBJ whole genome shotgun (WGS) entry which is preliminary data.</text>
</comment>
<dbReference type="Proteomes" id="UP001157974">
    <property type="component" value="Unassembled WGS sequence"/>
</dbReference>
<evidence type="ECO:0000256" key="1">
    <source>
        <dbReference type="ARBA" id="ARBA00008361"/>
    </source>
</evidence>
<proteinExistence type="inferred from homology"/>
<sequence length="213" mass="24997">MEPEDNTDYKKKEYWDDRFDSEKHYDWLVSFPDVEKTIRMYVKPNDRILVVGCGNSELSFQLYEAGFRSITSIDYSDVVISKMQKQYKETPELTWTVADVRELSENFDTGSFDVVIDKATMDALVVDQGSSWNPSQAAIDDVFKMCKEMIFVLRPGGMFIQITFQELLFRRRYLEGYHISATEQSRALQWKLKESHRVHVGLGYQFIVMQTMM</sequence>
<dbReference type="GO" id="GO:0008168">
    <property type="term" value="F:methyltransferase activity"/>
    <property type="evidence" value="ECO:0007669"/>
    <property type="project" value="UniProtKB-KW"/>
</dbReference>
<dbReference type="InterPro" id="IPR051419">
    <property type="entry name" value="Lys/N-term_MeTrsfase_sf"/>
</dbReference>
<keyword evidence="6" id="KW-1185">Reference proteome</keyword>
<dbReference type="GO" id="GO:0032259">
    <property type="term" value="P:methylation"/>
    <property type="evidence" value="ECO:0007669"/>
    <property type="project" value="UniProtKB-KW"/>
</dbReference>
<organism evidence="5 6">
    <name type="scientific">Rhodosorus marinus</name>
    <dbReference type="NCBI Taxonomy" id="101924"/>
    <lineage>
        <taxon>Eukaryota</taxon>
        <taxon>Rhodophyta</taxon>
        <taxon>Stylonematophyceae</taxon>
        <taxon>Stylonematales</taxon>
        <taxon>Stylonemataceae</taxon>
        <taxon>Rhodosorus</taxon>
    </lineage>
</organism>
<keyword evidence="3" id="KW-0808">Transferase</keyword>
<reference evidence="5 6" key="1">
    <citation type="journal article" date="2023" name="Nat. Commun.">
        <title>Origin of minicircular mitochondrial genomes in red algae.</title>
        <authorList>
            <person name="Lee Y."/>
            <person name="Cho C.H."/>
            <person name="Lee Y.M."/>
            <person name="Park S.I."/>
            <person name="Yang J.H."/>
            <person name="West J.A."/>
            <person name="Bhattacharya D."/>
            <person name="Yoon H.S."/>
        </authorList>
    </citation>
    <scope>NUCLEOTIDE SEQUENCE [LARGE SCALE GENOMIC DNA]</scope>
    <source>
        <strain evidence="5 6">CCMP1338</strain>
        <tissue evidence="5">Whole cell</tissue>
    </source>
</reference>
<dbReference type="PANTHER" id="PTHR12176">
    <property type="entry name" value="SAM-DEPENDENT METHYLTRANSFERASE SUPERFAMILY PROTEIN"/>
    <property type="match status" value="1"/>
</dbReference>
<dbReference type="SUPFAM" id="SSF53335">
    <property type="entry name" value="S-adenosyl-L-methionine-dependent methyltransferases"/>
    <property type="match status" value="1"/>
</dbReference>
<evidence type="ECO:0000256" key="3">
    <source>
        <dbReference type="ARBA" id="ARBA00022679"/>
    </source>
</evidence>
<dbReference type="PANTHER" id="PTHR12176:SF80">
    <property type="entry name" value="EEF1A LYSINE METHYLTRANSFERASE 4"/>
    <property type="match status" value="1"/>
</dbReference>
<comment type="similarity">
    <text evidence="1">Belongs to the methyltransferase superfamily.</text>
</comment>
<evidence type="ECO:0000256" key="2">
    <source>
        <dbReference type="ARBA" id="ARBA00022603"/>
    </source>
</evidence>
<protein>
    <recommendedName>
        <fullName evidence="4">Methyltransferase domain-containing protein</fullName>
    </recommendedName>
</protein>
<dbReference type="AlphaFoldDB" id="A0AAV8UQM2"/>
<dbReference type="Gene3D" id="3.40.50.150">
    <property type="entry name" value="Vaccinia Virus protein VP39"/>
    <property type="match status" value="1"/>
</dbReference>
<dbReference type="Pfam" id="PF13847">
    <property type="entry name" value="Methyltransf_31"/>
    <property type="match status" value="1"/>
</dbReference>
<dbReference type="InterPro" id="IPR025714">
    <property type="entry name" value="Methyltranfer_dom"/>
</dbReference>
<keyword evidence="2" id="KW-0489">Methyltransferase</keyword>
<accession>A0AAV8UQM2</accession>
<dbReference type="CDD" id="cd02440">
    <property type="entry name" value="AdoMet_MTases"/>
    <property type="match status" value="1"/>
</dbReference>